<dbReference type="EMBL" id="SRLO01000339">
    <property type="protein sequence ID" value="TNN60180.1"/>
    <property type="molecule type" value="Genomic_DNA"/>
</dbReference>
<evidence type="ECO:0000313" key="3">
    <source>
        <dbReference type="Proteomes" id="UP000314294"/>
    </source>
</evidence>
<dbReference type="Proteomes" id="UP000314294">
    <property type="component" value="Unassembled WGS sequence"/>
</dbReference>
<evidence type="ECO:0000313" key="2">
    <source>
        <dbReference type="EMBL" id="TNN60180.1"/>
    </source>
</evidence>
<reference evidence="2 3" key="1">
    <citation type="submission" date="2019-03" db="EMBL/GenBank/DDBJ databases">
        <title>First draft genome of Liparis tanakae, snailfish: a comprehensive survey of snailfish specific genes.</title>
        <authorList>
            <person name="Kim W."/>
            <person name="Song I."/>
            <person name="Jeong J.-H."/>
            <person name="Kim D."/>
            <person name="Kim S."/>
            <person name="Ryu S."/>
            <person name="Song J.Y."/>
            <person name="Lee S.K."/>
        </authorList>
    </citation>
    <scope>NUCLEOTIDE SEQUENCE [LARGE SCALE GENOMIC DNA]</scope>
    <source>
        <tissue evidence="2">Muscle</tissue>
    </source>
</reference>
<feature type="compositionally biased region" description="Polar residues" evidence="1">
    <location>
        <begin position="33"/>
        <end position="45"/>
    </location>
</feature>
<proteinExistence type="predicted"/>
<name>A0A4Z2H3Z1_9TELE</name>
<sequence>MMPPRLYAYRLSVSRVGLFHNRTGKRSAPRATPNRSPYFSSDPQPQTNKQVITLLVSHGGDALPRCNIYFDRILPRKLLVRFWLPPLTQR</sequence>
<keyword evidence="3" id="KW-1185">Reference proteome</keyword>
<evidence type="ECO:0000256" key="1">
    <source>
        <dbReference type="SAM" id="MobiDB-lite"/>
    </source>
</evidence>
<feature type="region of interest" description="Disordered" evidence="1">
    <location>
        <begin position="22"/>
        <end position="45"/>
    </location>
</feature>
<comment type="caution">
    <text evidence="2">The sequence shown here is derived from an EMBL/GenBank/DDBJ whole genome shotgun (WGS) entry which is preliminary data.</text>
</comment>
<protein>
    <submittedName>
        <fullName evidence="2">Uncharacterized protein</fullName>
    </submittedName>
</protein>
<accession>A0A4Z2H3Z1</accession>
<organism evidence="2 3">
    <name type="scientific">Liparis tanakae</name>
    <name type="common">Tanaka's snailfish</name>
    <dbReference type="NCBI Taxonomy" id="230148"/>
    <lineage>
        <taxon>Eukaryota</taxon>
        <taxon>Metazoa</taxon>
        <taxon>Chordata</taxon>
        <taxon>Craniata</taxon>
        <taxon>Vertebrata</taxon>
        <taxon>Euteleostomi</taxon>
        <taxon>Actinopterygii</taxon>
        <taxon>Neopterygii</taxon>
        <taxon>Teleostei</taxon>
        <taxon>Neoteleostei</taxon>
        <taxon>Acanthomorphata</taxon>
        <taxon>Eupercaria</taxon>
        <taxon>Perciformes</taxon>
        <taxon>Cottioidei</taxon>
        <taxon>Cottales</taxon>
        <taxon>Liparidae</taxon>
        <taxon>Liparis</taxon>
    </lineage>
</organism>
<dbReference type="AlphaFoldDB" id="A0A4Z2H3Z1"/>
<gene>
    <name evidence="2" type="ORF">EYF80_029613</name>
</gene>